<accession>A0A9E7KBB4</accession>
<keyword evidence="2" id="KW-1185">Reference proteome</keyword>
<evidence type="ECO:0000313" key="2">
    <source>
        <dbReference type="Proteomes" id="UP001055439"/>
    </source>
</evidence>
<gene>
    <name evidence="1" type="ORF">MUK42_37673</name>
</gene>
<dbReference type="EMBL" id="CP097508">
    <property type="protein sequence ID" value="URE11407.1"/>
    <property type="molecule type" value="Genomic_DNA"/>
</dbReference>
<organism evidence="1 2">
    <name type="scientific">Musa troglodytarum</name>
    <name type="common">fe'i banana</name>
    <dbReference type="NCBI Taxonomy" id="320322"/>
    <lineage>
        <taxon>Eukaryota</taxon>
        <taxon>Viridiplantae</taxon>
        <taxon>Streptophyta</taxon>
        <taxon>Embryophyta</taxon>
        <taxon>Tracheophyta</taxon>
        <taxon>Spermatophyta</taxon>
        <taxon>Magnoliopsida</taxon>
        <taxon>Liliopsida</taxon>
        <taxon>Zingiberales</taxon>
        <taxon>Musaceae</taxon>
        <taxon>Musa</taxon>
    </lineage>
</organism>
<protein>
    <submittedName>
        <fullName evidence="1">Uncharacterized protein</fullName>
    </submittedName>
</protein>
<proteinExistence type="predicted"/>
<reference evidence="1" key="1">
    <citation type="submission" date="2022-05" db="EMBL/GenBank/DDBJ databases">
        <title>The Musa troglodytarum L. genome provides insights into the mechanism of non-climacteric behaviour and enrichment of carotenoids.</title>
        <authorList>
            <person name="Wang J."/>
        </authorList>
    </citation>
    <scope>NUCLEOTIDE SEQUENCE</scope>
    <source>
        <tissue evidence="1">Leaf</tissue>
    </source>
</reference>
<name>A0A9E7KBB4_9LILI</name>
<dbReference type="Proteomes" id="UP001055439">
    <property type="component" value="Chromosome 6"/>
</dbReference>
<dbReference type="AlphaFoldDB" id="A0A9E7KBB4"/>
<sequence>MQKLYLGILIKRLIQISGSSQVGVVLAVESNQCLISSSSTEGNKLGIHVKVGVGGTSLPRLSARTK</sequence>
<evidence type="ECO:0000313" key="1">
    <source>
        <dbReference type="EMBL" id="URE11407.1"/>
    </source>
</evidence>